<dbReference type="Proteomes" id="UP000295673">
    <property type="component" value="Unassembled WGS sequence"/>
</dbReference>
<keyword evidence="5" id="KW-0697">Rotamase</keyword>
<dbReference type="InterPro" id="IPR050245">
    <property type="entry name" value="PrsA_foldase"/>
</dbReference>
<evidence type="ECO:0000256" key="5">
    <source>
        <dbReference type="ARBA" id="ARBA00023110"/>
    </source>
</evidence>
<evidence type="ECO:0000256" key="4">
    <source>
        <dbReference type="ARBA" id="ARBA00022729"/>
    </source>
</evidence>
<keyword evidence="6 9" id="KW-0413">Isomerase</keyword>
<protein>
    <recommendedName>
        <fullName evidence="3">peptidylprolyl isomerase</fullName>
        <ecNumber evidence="3">5.2.1.8</ecNumber>
    </recommendedName>
</protein>
<name>A0A4R1N082_9RHOB</name>
<dbReference type="EMBL" id="SMGR01000005">
    <property type="protein sequence ID" value="TCK99266.1"/>
    <property type="molecule type" value="Genomic_DNA"/>
</dbReference>
<sequence length="283" mass="31352">MTIITRLLKEPLLHFLLIGAGIFVVFYAMNPAAKEETSDKRIEISEAEMAQMAQKFQTTWRRQPNDEELTVLIDSKVREHILVQEALSLSLDQNDAVIRQRLAQKMTFLITSAAGALTPSESDLRGYFEENSEQYASEPKLAFQQVFLAEQQDQAAFDEALSALNSGADPVSIGQRSMLPAEIRLSTRPAVDGMFGRGVFDAVLTAPTGTWHGPIQSGFGYHAVFVTELVQGELPEFAAVQDAVISDYREGKAQELTEEILKELRASYDVVLPDQAARDAITQ</sequence>
<feature type="domain" description="PpiC" evidence="8">
    <location>
        <begin position="119"/>
        <end position="242"/>
    </location>
</feature>
<comment type="catalytic activity">
    <reaction evidence="1">
        <text>[protein]-peptidylproline (omega=180) = [protein]-peptidylproline (omega=0)</text>
        <dbReference type="Rhea" id="RHEA:16237"/>
        <dbReference type="Rhea" id="RHEA-COMP:10747"/>
        <dbReference type="Rhea" id="RHEA-COMP:10748"/>
        <dbReference type="ChEBI" id="CHEBI:83833"/>
        <dbReference type="ChEBI" id="CHEBI:83834"/>
        <dbReference type="EC" id="5.2.1.8"/>
    </reaction>
</comment>
<evidence type="ECO:0000313" key="9">
    <source>
        <dbReference type="EMBL" id="TCK99266.1"/>
    </source>
</evidence>
<keyword evidence="4" id="KW-0732">Signal</keyword>
<feature type="transmembrane region" description="Helical" evidence="7">
    <location>
        <begin position="12"/>
        <end position="29"/>
    </location>
</feature>
<dbReference type="InterPro" id="IPR000297">
    <property type="entry name" value="PPIase_PpiC"/>
</dbReference>
<evidence type="ECO:0000259" key="8">
    <source>
        <dbReference type="Pfam" id="PF13145"/>
    </source>
</evidence>
<evidence type="ECO:0000256" key="2">
    <source>
        <dbReference type="ARBA" id="ARBA00007656"/>
    </source>
</evidence>
<evidence type="ECO:0000313" key="10">
    <source>
        <dbReference type="Proteomes" id="UP000295673"/>
    </source>
</evidence>
<dbReference type="EC" id="5.2.1.8" evidence="3"/>
<dbReference type="Pfam" id="PF13145">
    <property type="entry name" value="Rotamase_2"/>
    <property type="match status" value="1"/>
</dbReference>
<dbReference type="RefSeq" id="WP_132861891.1">
    <property type="nucleotide sequence ID" value="NZ_SMGR01000005.1"/>
</dbReference>
<evidence type="ECO:0000256" key="7">
    <source>
        <dbReference type="SAM" id="Phobius"/>
    </source>
</evidence>
<comment type="caution">
    <text evidence="9">The sequence shown here is derived from an EMBL/GenBank/DDBJ whole genome shotgun (WGS) entry which is preliminary data.</text>
</comment>
<evidence type="ECO:0000256" key="1">
    <source>
        <dbReference type="ARBA" id="ARBA00000971"/>
    </source>
</evidence>
<evidence type="ECO:0000256" key="6">
    <source>
        <dbReference type="ARBA" id="ARBA00023235"/>
    </source>
</evidence>
<keyword evidence="7" id="KW-0812">Transmembrane</keyword>
<dbReference type="GO" id="GO:0003755">
    <property type="term" value="F:peptidyl-prolyl cis-trans isomerase activity"/>
    <property type="evidence" value="ECO:0007669"/>
    <property type="project" value="UniProtKB-KW"/>
</dbReference>
<keyword evidence="10" id="KW-1185">Reference proteome</keyword>
<organism evidence="9 10">
    <name type="scientific">Shimia isoporae</name>
    <dbReference type="NCBI Taxonomy" id="647720"/>
    <lineage>
        <taxon>Bacteria</taxon>
        <taxon>Pseudomonadati</taxon>
        <taxon>Pseudomonadota</taxon>
        <taxon>Alphaproteobacteria</taxon>
        <taxon>Rhodobacterales</taxon>
        <taxon>Roseobacteraceae</taxon>
    </lineage>
</organism>
<evidence type="ECO:0000256" key="3">
    <source>
        <dbReference type="ARBA" id="ARBA00013194"/>
    </source>
</evidence>
<keyword evidence="7" id="KW-1133">Transmembrane helix</keyword>
<comment type="similarity">
    <text evidence="2">Belongs to the PpiC/parvulin rotamase family.</text>
</comment>
<keyword evidence="7" id="KW-0472">Membrane</keyword>
<accession>A0A4R1N082</accession>
<dbReference type="PANTHER" id="PTHR47245:SF1">
    <property type="entry name" value="FOLDASE PROTEIN PRSA"/>
    <property type="match status" value="1"/>
</dbReference>
<proteinExistence type="inferred from homology"/>
<reference evidence="9 10" key="1">
    <citation type="submission" date="2019-03" db="EMBL/GenBank/DDBJ databases">
        <title>Genomic Encyclopedia of Archaeal and Bacterial Type Strains, Phase II (KMG-II): from individual species to whole genera.</title>
        <authorList>
            <person name="Goeker M."/>
        </authorList>
    </citation>
    <scope>NUCLEOTIDE SEQUENCE [LARGE SCALE GENOMIC DNA]</scope>
    <source>
        <strain evidence="9 10">DSM 26433</strain>
    </source>
</reference>
<dbReference type="AlphaFoldDB" id="A0A4R1N082"/>
<gene>
    <name evidence="9" type="ORF">BXY66_3767</name>
</gene>
<dbReference type="OrthoDB" id="196786at2"/>
<dbReference type="PANTHER" id="PTHR47245">
    <property type="entry name" value="PEPTIDYLPROLYL ISOMERASE"/>
    <property type="match status" value="1"/>
</dbReference>